<dbReference type="AlphaFoldDB" id="A0AAP0GEN0"/>
<dbReference type="Proteomes" id="UP001418222">
    <property type="component" value="Unassembled WGS sequence"/>
</dbReference>
<dbReference type="SUPFAM" id="SSF57850">
    <property type="entry name" value="RING/U-box"/>
    <property type="match status" value="1"/>
</dbReference>
<dbReference type="EMBL" id="JBBWWQ010000002">
    <property type="protein sequence ID" value="KAK8954654.1"/>
    <property type="molecule type" value="Genomic_DNA"/>
</dbReference>
<comment type="pathway">
    <text evidence="2">Protein modification; protein ubiquitination.</text>
</comment>
<dbReference type="InterPro" id="IPR044600">
    <property type="entry name" value="ATL1/ATL16-like"/>
</dbReference>
<dbReference type="PROSITE" id="PS50089">
    <property type="entry name" value="ZF_RING_2"/>
    <property type="match status" value="1"/>
</dbReference>
<comment type="caution">
    <text evidence="12">The sequence shown here is derived from an EMBL/GenBank/DDBJ whole genome shotgun (WGS) entry which is preliminary data.</text>
</comment>
<evidence type="ECO:0000256" key="9">
    <source>
        <dbReference type="PROSITE-ProRule" id="PRU00175"/>
    </source>
</evidence>
<organism evidence="12 13">
    <name type="scientific">Platanthera zijinensis</name>
    <dbReference type="NCBI Taxonomy" id="2320716"/>
    <lineage>
        <taxon>Eukaryota</taxon>
        <taxon>Viridiplantae</taxon>
        <taxon>Streptophyta</taxon>
        <taxon>Embryophyta</taxon>
        <taxon>Tracheophyta</taxon>
        <taxon>Spermatophyta</taxon>
        <taxon>Magnoliopsida</taxon>
        <taxon>Liliopsida</taxon>
        <taxon>Asparagales</taxon>
        <taxon>Orchidaceae</taxon>
        <taxon>Orchidoideae</taxon>
        <taxon>Orchideae</taxon>
        <taxon>Orchidinae</taxon>
        <taxon>Platanthera</taxon>
    </lineage>
</organism>
<keyword evidence="10" id="KW-0812">Transmembrane</keyword>
<reference evidence="12 13" key="1">
    <citation type="journal article" date="2022" name="Nat. Plants">
        <title>Genomes of leafy and leafless Platanthera orchids illuminate the evolution of mycoheterotrophy.</title>
        <authorList>
            <person name="Li M.H."/>
            <person name="Liu K.W."/>
            <person name="Li Z."/>
            <person name="Lu H.C."/>
            <person name="Ye Q.L."/>
            <person name="Zhang D."/>
            <person name="Wang J.Y."/>
            <person name="Li Y.F."/>
            <person name="Zhong Z.M."/>
            <person name="Liu X."/>
            <person name="Yu X."/>
            <person name="Liu D.K."/>
            <person name="Tu X.D."/>
            <person name="Liu B."/>
            <person name="Hao Y."/>
            <person name="Liao X.Y."/>
            <person name="Jiang Y.T."/>
            <person name="Sun W.H."/>
            <person name="Chen J."/>
            <person name="Chen Y.Q."/>
            <person name="Ai Y."/>
            <person name="Zhai J.W."/>
            <person name="Wu S.S."/>
            <person name="Zhou Z."/>
            <person name="Hsiao Y.Y."/>
            <person name="Wu W.L."/>
            <person name="Chen Y.Y."/>
            <person name="Lin Y.F."/>
            <person name="Hsu J.L."/>
            <person name="Li C.Y."/>
            <person name="Wang Z.W."/>
            <person name="Zhao X."/>
            <person name="Zhong W.Y."/>
            <person name="Ma X.K."/>
            <person name="Ma L."/>
            <person name="Huang J."/>
            <person name="Chen G.Z."/>
            <person name="Huang M.Z."/>
            <person name="Huang L."/>
            <person name="Peng D.H."/>
            <person name="Luo Y.B."/>
            <person name="Zou S.Q."/>
            <person name="Chen S.P."/>
            <person name="Lan S."/>
            <person name="Tsai W.C."/>
            <person name="Van de Peer Y."/>
            <person name="Liu Z.J."/>
        </authorList>
    </citation>
    <scope>NUCLEOTIDE SEQUENCE [LARGE SCALE GENOMIC DNA]</scope>
    <source>
        <strain evidence="12">Lor287</strain>
    </source>
</reference>
<feature type="domain" description="RING-type" evidence="11">
    <location>
        <begin position="111"/>
        <end position="153"/>
    </location>
</feature>
<name>A0AAP0GEN0_9ASPA</name>
<evidence type="ECO:0000256" key="3">
    <source>
        <dbReference type="ARBA" id="ARBA00012483"/>
    </source>
</evidence>
<keyword evidence="5" id="KW-0479">Metal-binding</keyword>
<dbReference type="InterPro" id="IPR013083">
    <property type="entry name" value="Znf_RING/FYVE/PHD"/>
</dbReference>
<dbReference type="Pfam" id="PF13639">
    <property type="entry name" value="zf-RING_2"/>
    <property type="match status" value="1"/>
</dbReference>
<keyword evidence="13" id="KW-1185">Reference proteome</keyword>
<dbReference type="PANTHER" id="PTHR46913">
    <property type="entry name" value="RING-H2 FINGER PROTEIN ATL16"/>
    <property type="match status" value="1"/>
</dbReference>
<dbReference type="SMART" id="SM00184">
    <property type="entry name" value="RING"/>
    <property type="match status" value="1"/>
</dbReference>
<accession>A0AAP0GEN0</accession>
<evidence type="ECO:0000256" key="8">
    <source>
        <dbReference type="ARBA" id="ARBA00022833"/>
    </source>
</evidence>
<dbReference type="GO" id="GO:0016567">
    <property type="term" value="P:protein ubiquitination"/>
    <property type="evidence" value="ECO:0007669"/>
    <property type="project" value="InterPro"/>
</dbReference>
<dbReference type="GO" id="GO:0061630">
    <property type="term" value="F:ubiquitin protein ligase activity"/>
    <property type="evidence" value="ECO:0007669"/>
    <property type="project" value="UniProtKB-EC"/>
</dbReference>
<protein>
    <recommendedName>
        <fullName evidence="3">RING-type E3 ubiquitin transferase</fullName>
        <ecNumber evidence="3">2.3.2.27</ecNumber>
    </recommendedName>
</protein>
<comment type="catalytic activity">
    <reaction evidence="1">
        <text>S-ubiquitinyl-[E2 ubiquitin-conjugating enzyme]-L-cysteine + [acceptor protein]-L-lysine = [E2 ubiquitin-conjugating enzyme]-L-cysteine + N(6)-ubiquitinyl-[acceptor protein]-L-lysine.</text>
        <dbReference type="EC" id="2.3.2.27"/>
    </reaction>
</comment>
<evidence type="ECO:0000259" key="11">
    <source>
        <dbReference type="PROSITE" id="PS50089"/>
    </source>
</evidence>
<evidence type="ECO:0000256" key="10">
    <source>
        <dbReference type="SAM" id="Phobius"/>
    </source>
</evidence>
<dbReference type="EC" id="2.3.2.27" evidence="3"/>
<dbReference type="InterPro" id="IPR001841">
    <property type="entry name" value="Znf_RING"/>
</dbReference>
<keyword evidence="10" id="KW-0472">Membrane</keyword>
<dbReference type="GO" id="GO:0008270">
    <property type="term" value="F:zinc ion binding"/>
    <property type="evidence" value="ECO:0007669"/>
    <property type="project" value="UniProtKB-KW"/>
</dbReference>
<keyword evidence="7" id="KW-0833">Ubl conjugation pathway</keyword>
<evidence type="ECO:0000313" key="12">
    <source>
        <dbReference type="EMBL" id="KAK8954654.1"/>
    </source>
</evidence>
<sequence>MVSCRLLLFADGNNTSGDQFDLVISAVICSFSLLAAYVYFRFRHRRPLPETSISDSGANEEDETGGDFTPGGEIDHHIWYIRTHGLGDSTIASITSWVYKSGDGLIDGSDCSVCLGEFHDGELVRLLPKCSHTFHLPCIDMWLRSHVNCPLCRSPVVPPATVALPEPSSSSSSAPVTVISLLAETETSFPATLENPQIEALQLENGTNEIDIGIVINPDEGSSSRSSISELPPNLMEEDEELLPRRRSISADSFSLNVLPREERADGEIQEEEEQIPALLQTFLQGAYTSDPSVSLNLLQDLLLSHKGLQLNGYQTTYLRLLSPTLRLGGQPYLRSIKDLTSELYSAPTLSDPQATYLSLISKAYSSGFSALQIQAQGPTLRVLQHSYNSVPNRYLPQCPSRHLQLSDNLVTYLRPKGTTLKSTLGSYSMNVG</sequence>
<evidence type="ECO:0000256" key="4">
    <source>
        <dbReference type="ARBA" id="ARBA00022679"/>
    </source>
</evidence>
<dbReference type="Gene3D" id="3.30.40.10">
    <property type="entry name" value="Zinc/RING finger domain, C3HC4 (zinc finger)"/>
    <property type="match status" value="1"/>
</dbReference>
<keyword evidence="10" id="KW-1133">Transmembrane helix</keyword>
<evidence type="ECO:0000256" key="6">
    <source>
        <dbReference type="ARBA" id="ARBA00022771"/>
    </source>
</evidence>
<dbReference type="PANTHER" id="PTHR46913:SF19">
    <property type="entry name" value="RING-TYPE E3 UBIQUITIN TRANSFERASE"/>
    <property type="match status" value="1"/>
</dbReference>
<gene>
    <name evidence="12" type="primary">ATL52</name>
    <name evidence="12" type="ORF">KSP39_PZI002332</name>
</gene>
<proteinExistence type="predicted"/>
<evidence type="ECO:0000256" key="7">
    <source>
        <dbReference type="ARBA" id="ARBA00022786"/>
    </source>
</evidence>
<keyword evidence="4" id="KW-0808">Transferase</keyword>
<feature type="transmembrane region" description="Helical" evidence="10">
    <location>
        <begin position="20"/>
        <end position="40"/>
    </location>
</feature>
<evidence type="ECO:0000313" key="13">
    <source>
        <dbReference type="Proteomes" id="UP001418222"/>
    </source>
</evidence>
<dbReference type="CDD" id="cd16461">
    <property type="entry name" value="RING-H2_EL5-like"/>
    <property type="match status" value="1"/>
</dbReference>
<keyword evidence="8" id="KW-0862">Zinc</keyword>
<evidence type="ECO:0000256" key="2">
    <source>
        <dbReference type="ARBA" id="ARBA00004906"/>
    </source>
</evidence>
<evidence type="ECO:0000256" key="1">
    <source>
        <dbReference type="ARBA" id="ARBA00000900"/>
    </source>
</evidence>
<evidence type="ECO:0000256" key="5">
    <source>
        <dbReference type="ARBA" id="ARBA00022723"/>
    </source>
</evidence>
<keyword evidence="6 9" id="KW-0863">Zinc-finger</keyword>